<comment type="caution">
    <text evidence="2">The sequence shown here is derived from an EMBL/GenBank/DDBJ whole genome shotgun (WGS) entry which is preliminary data.</text>
</comment>
<feature type="domain" description="Glycosyltransferase 2-like" evidence="1">
    <location>
        <begin position="3"/>
        <end position="121"/>
    </location>
</feature>
<dbReference type="RefSeq" id="WP_268147293.1">
    <property type="nucleotide sequence ID" value="NZ_JAPPUW010000002.1"/>
</dbReference>
<evidence type="ECO:0000313" key="2">
    <source>
        <dbReference type="EMBL" id="MDG0861433.1"/>
    </source>
</evidence>
<evidence type="ECO:0000313" key="3">
    <source>
        <dbReference type="Proteomes" id="UP001152766"/>
    </source>
</evidence>
<dbReference type="InterPro" id="IPR001173">
    <property type="entry name" value="Glyco_trans_2-like"/>
</dbReference>
<dbReference type="AlphaFoldDB" id="A0A9X4R6N1"/>
<dbReference type="PANTHER" id="PTHR22916">
    <property type="entry name" value="GLYCOSYLTRANSFERASE"/>
    <property type="match status" value="1"/>
</dbReference>
<proteinExistence type="predicted"/>
<evidence type="ECO:0000259" key="1">
    <source>
        <dbReference type="Pfam" id="PF00535"/>
    </source>
</evidence>
<dbReference type="PANTHER" id="PTHR22916:SF3">
    <property type="entry name" value="UDP-GLCNAC:BETAGAL BETA-1,3-N-ACETYLGLUCOSAMINYLTRANSFERASE-LIKE PROTEIN 1"/>
    <property type="match status" value="1"/>
</dbReference>
<protein>
    <submittedName>
        <fullName evidence="2">Glycosyltransferase</fullName>
    </submittedName>
</protein>
<organism evidence="2 3">
    <name type="scientific">Pelomonas aquatica</name>
    <dbReference type="NCBI Taxonomy" id="431058"/>
    <lineage>
        <taxon>Bacteria</taxon>
        <taxon>Pseudomonadati</taxon>
        <taxon>Pseudomonadota</taxon>
        <taxon>Betaproteobacteria</taxon>
        <taxon>Burkholderiales</taxon>
        <taxon>Sphaerotilaceae</taxon>
        <taxon>Roseateles</taxon>
    </lineage>
</organism>
<reference evidence="2" key="1">
    <citation type="submission" date="2019-02" db="EMBL/GenBank/DDBJ databases">
        <title>Draft genome of the type strain Pelomonas aquatica CCUG 52575T.</title>
        <authorList>
            <person name="Gomila M."/>
            <person name="Lalucat J."/>
        </authorList>
    </citation>
    <scope>NUCLEOTIDE SEQUENCE</scope>
    <source>
        <strain evidence="2">CCUG 52575</strain>
    </source>
</reference>
<dbReference type="EMBL" id="SGUG01000003">
    <property type="protein sequence ID" value="MDG0861433.1"/>
    <property type="molecule type" value="Genomic_DNA"/>
</dbReference>
<dbReference type="Pfam" id="PF00535">
    <property type="entry name" value="Glycos_transf_2"/>
    <property type="match status" value="1"/>
</dbReference>
<keyword evidence="3" id="KW-1185">Reference proteome</keyword>
<accession>A0A9X4R6N1</accession>
<sequence>MISVITCTWNSMATLPQTVASVLAQKNASFEHIVVDGGSTDGTLEYLRELPHSPVILEGVGGGIAKAMNAGAEAARGEYLCHLHSDDYFLHERVLQRVDEHFAASRSDWLFGRILFDSDGALLPEPFIVPEYSYDRLLRRNFVPHPATFVRTALFRELGGFRTDLKYAMDYEFFLRLGQRAQPLALKEALSVFRVHAGSTTVKNQLASFEEDHAVRLRYAGRSWPEQFMHAARYRVRRRRLLVQLAKD</sequence>
<gene>
    <name evidence="2" type="ORF">EXJ73_02955</name>
</gene>
<dbReference type="GO" id="GO:0016758">
    <property type="term" value="F:hexosyltransferase activity"/>
    <property type="evidence" value="ECO:0007669"/>
    <property type="project" value="UniProtKB-ARBA"/>
</dbReference>
<dbReference type="Gene3D" id="3.90.550.10">
    <property type="entry name" value="Spore Coat Polysaccharide Biosynthesis Protein SpsA, Chain A"/>
    <property type="match status" value="1"/>
</dbReference>
<dbReference type="SUPFAM" id="SSF53448">
    <property type="entry name" value="Nucleotide-diphospho-sugar transferases"/>
    <property type="match status" value="1"/>
</dbReference>
<dbReference type="CDD" id="cd06433">
    <property type="entry name" value="GT_2_WfgS_like"/>
    <property type="match status" value="1"/>
</dbReference>
<name>A0A9X4R6N1_9BURK</name>
<dbReference type="Proteomes" id="UP001152766">
    <property type="component" value="Unassembled WGS sequence"/>
</dbReference>
<dbReference type="InterPro" id="IPR029044">
    <property type="entry name" value="Nucleotide-diphossugar_trans"/>
</dbReference>